<dbReference type="PROSITE" id="PS50878">
    <property type="entry name" value="RT_POL"/>
    <property type="match status" value="1"/>
</dbReference>
<feature type="non-terminal residue" evidence="2">
    <location>
        <position position="128"/>
    </location>
</feature>
<feature type="domain" description="Reverse transcriptase" evidence="1">
    <location>
        <begin position="1"/>
        <end position="128"/>
    </location>
</feature>
<feature type="non-terminal residue" evidence="2">
    <location>
        <position position="1"/>
    </location>
</feature>
<proteinExistence type="predicted"/>
<evidence type="ECO:0000313" key="2">
    <source>
        <dbReference type="EMBL" id="CDW50493.1"/>
    </source>
</evidence>
<protein>
    <recommendedName>
        <fullName evidence="1">Reverse transcriptase domain-containing protein</fullName>
    </recommendedName>
</protein>
<sequence>HINYFDGGGRKRPNYLKKELPSRLSFSPLLFVAALKDLGDYIIKKFKGFGVDFGTSRHIIDMYADDVTLLLEAKSEAQLTRRIEMILNYFKKYEMRSGLKINYKKTVVLPIDKWSPCKAIQIAECSIK</sequence>
<accession>A0A0K2VJ51</accession>
<dbReference type="InterPro" id="IPR000477">
    <property type="entry name" value="RT_dom"/>
</dbReference>
<organism evidence="2">
    <name type="scientific">Lepeophtheirus salmonis</name>
    <name type="common">Salmon louse</name>
    <name type="synonym">Caligus salmonis</name>
    <dbReference type="NCBI Taxonomy" id="72036"/>
    <lineage>
        <taxon>Eukaryota</taxon>
        <taxon>Metazoa</taxon>
        <taxon>Ecdysozoa</taxon>
        <taxon>Arthropoda</taxon>
        <taxon>Crustacea</taxon>
        <taxon>Multicrustacea</taxon>
        <taxon>Hexanauplia</taxon>
        <taxon>Copepoda</taxon>
        <taxon>Siphonostomatoida</taxon>
        <taxon>Caligidae</taxon>
        <taxon>Lepeophtheirus</taxon>
    </lineage>
</organism>
<dbReference type="EMBL" id="HACA01033132">
    <property type="protein sequence ID" value="CDW50493.1"/>
    <property type="molecule type" value="Transcribed_RNA"/>
</dbReference>
<name>A0A0K2VJ51_LEPSM</name>
<dbReference type="Pfam" id="PF00078">
    <property type="entry name" value="RVT_1"/>
    <property type="match status" value="1"/>
</dbReference>
<reference evidence="2" key="1">
    <citation type="submission" date="2014-05" db="EMBL/GenBank/DDBJ databases">
        <authorList>
            <person name="Chronopoulou M."/>
        </authorList>
    </citation>
    <scope>NUCLEOTIDE SEQUENCE</scope>
    <source>
        <tissue evidence="2">Whole organism</tissue>
    </source>
</reference>
<dbReference type="AlphaFoldDB" id="A0A0K2VJ51"/>
<evidence type="ECO:0000259" key="1">
    <source>
        <dbReference type="PROSITE" id="PS50878"/>
    </source>
</evidence>